<feature type="region of interest" description="Disordered" evidence="1">
    <location>
        <begin position="170"/>
        <end position="203"/>
    </location>
</feature>
<accession>A0A137NVX2</accession>
<dbReference type="GO" id="GO:0006281">
    <property type="term" value="P:DNA repair"/>
    <property type="evidence" value="ECO:0007669"/>
    <property type="project" value="EnsemblFungi"/>
</dbReference>
<evidence type="ECO:0000313" key="3">
    <source>
        <dbReference type="EMBL" id="KXN66970.1"/>
    </source>
</evidence>
<gene>
    <name evidence="3" type="ORF">CONCODRAFT_61401</name>
</gene>
<reference evidence="3 4" key="1">
    <citation type="journal article" date="2015" name="Genome Biol. Evol.">
        <title>Phylogenomic analyses indicate that early fungi evolved digesting cell walls of algal ancestors of land plants.</title>
        <authorList>
            <person name="Chang Y."/>
            <person name="Wang S."/>
            <person name="Sekimoto S."/>
            <person name="Aerts A.L."/>
            <person name="Choi C."/>
            <person name="Clum A."/>
            <person name="LaButti K.M."/>
            <person name="Lindquist E.A."/>
            <person name="Yee Ngan C."/>
            <person name="Ohm R.A."/>
            <person name="Salamov A.A."/>
            <person name="Grigoriev I.V."/>
            <person name="Spatafora J.W."/>
            <person name="Berbee M.L."/>
        </authorList>
    </citation>
    <scope>NUCLEOTIDE SEQUENCE [LARGE SCALE GENOMIC DNA]</scope>
    <source>
        <strain evidence="3 4">NRRL 28638</strain>
    </source>
</reference>
<dbReference type="PANTHER" id="PTHR47795:SF1">
    <property type="entry name" value="DNA-DEPENDENT METALLOPROTEASE WSS1 HOMOLOG 2"/>
    <property type="match status" value="1"/>
</dbReference>
<dbReference type="GO" id="GO:0003697">
    <property type="term" value="F:single-stranded DNA binding"/>
    <property type="evidence" value="ECO:0007669"/>
    <property type="project" value="EnsemblFungi"/>
</dbReference>
<dbReference type="Pfam" id="PF08325">
    <property type="entry name" value="WLM"/>
    <property type="match status" value="1"/>
</dbReference>
<feature type="region of interest" description="Disordered" evidence="1">
    <location>
        <begin position="215"/>
        <end position="238"/>
    </location>
</feature>
<dbReference type="AlphaFoldDB" id="A0A137NVX2"/>
<dbReference type="OrthoDB" id="49605at2759"/>
<feature type="domain" description="WLM" evidence="2">
    <location>
        <begin position="26"/>
        <end position="219"/>
    </location>
</feature>
<dbReference type="GO" id="GO:0046914">
    <property type="term" value="F:transition metal ion binding"/>
    <property type="evidence" value="ECO:0007669"/>
    <property type="project" value="EnsemblFungi"/>
</dbReference>
<organism evidence="3 4">
    <name type="scientific">Conidiobolus coronatus (strain ATCC 28846 / CBS 209.66 / NRRL 28638)</name>
    <name type="common">Delacroixia coronata</name>
    <dbReference type="NCBI Taxonomy" id="796925"/>
    <lineage>
        <taxon>Eukaryota</taxon>
        <taxon>Fungi</taxon>
        <taxon>Fungi incertae sedis</taxon>
        <taxon>Zoopagomycota</taxon>
        <taxon>Entomophthoromycotina</taxon>
        <taxon>Entomophthoromycetes</taxon>
        <taxon>Entomophthorales</taxon>
        <taxon>Ancylistaceae</taxon>
        <taxon>Conidiobolus</taxon>
    </lineage>
</organism>
<dbReference type="EMBL" id="KQ964672">
    <property type="protein sequence ID" value="KXN66970.1"/>
    <property type="molecule type" value="Genomic_DNA"/>
</dbReference>
<evidence type="ECO:0000259" key="2">
    <source>
        <dbReference type="PROSITE" id="PS51397"/>
    </source>
</evidence>
<dbReference type="GO" id="GO:0070628">
    <property type="term" value="F:proteasome binding"/>
    <property type="evidence" value="ECO:0007669"/>
    <property type="project" value="EnsemblFungi"/>
</dbReference>
<dbReference type="GO" id="GO:0008237">
    <property type="term" value="F:metallopeptidase activity"/>
    <property type="evidence" value="ECO:0007669"/>
    <property type="project" value="EnsemblFungi"/>
</dbReference>
<dbReference type="OMA" id="RFHEIVP"/>
<dbReference type="InterPro" id="IPR013536">
    <property type="entry name" value="WLM_dom"/>
</dbReference>
<evidence type="ECO:0000313" key="4">
    <source>
        <dbReference type="Proteomes" id="UP000070444"/>
    </source>
</evidence>
<dbReference type="Gene3D" id="3.30.2010.10">
    <property type="entry name" value="Metalloproteases ('zincins'), catalytic domain"/>
    <property type="match status" value="1"/>
</dbReference>
<proteinExistence type="predicted"/>
<dbReference type="Proteomes" id="UP000070444">
    <property type="component" value="Unassembled WGS sequence"/>
</dbReference>
<dbReference type="GO" id="GO:0003690">
    <property type="term" value="F:double-stranded DNA binding"/>
    <property type="evidence" value="ECO:0007669"/>
    <property type="project" value="EnsemblFungi"/>
</dbReference>
<dbReference type="PROSITE" id="PS51397">
    <property type="entry name" value="WLM"/>
    <property type="match status" value="1"/>
</dbReference>
<feature type="compositionally biased region" description="Polar residues" evidence="1">
    <location>
        <begin position="170"/>
        <end position="184"/>
    </location>
</feature>
<dbReference type="STRING" id="796925.A0A137NVX2"/>
<evidence type="ECO:0000256" key="1">
    <source>
        <dbReference type="SAM" id="MobiDB-lite"/>
    </source>
</evidence>
<feature type="compositionally biased region" description="Basic and acidic residues" evidence="1">
    <location>
        <begin position="215"/>
        <end position="226"/>
    </location>
</feature>
<name>A0A137NVX2_CONC2</name>
<protein>
    <submittedName>
        <fullName evidence="3">WLM-domain-containing protein</fullName>
    </submittedName>
</protein>
<keyword evidence="4" id="KW-1185">Reference proteome</keyword>
<sequence>MASKESVPDPVVSKNKIVLETAKPISTSQSSKYTFHKLQVLPNHPNEDKAMEYLEKLRDDIGIKALLNHYKWSIPNLIELSPLEHTILGYNRNKGETIALRLRTSDFQGFIHYPEVKRVMIHELAHMVHSEHNADFHQFNRLLMQQVKEFDWTKSQGYTLQDGKVRNYSNSYTPSAQSSSSVFDTSKGKRLGGGDNFPTSRQYEAMREKILKATEKRLSKEEREVTEGCGSAPSNIKD</sequence>
<dbReference type="PANTHER" id="PTHR47795">
    <property type="entry name" value="UBIQUITIN AND WLM DOMAIN-CONTAINING METALLOPROTEASE SPCC1442.07C"/>
    <property type="match status" value="1"/>
</dbReference>